<name>A0A0F5ISE0_9BACT</name>
<dbReference type="Proteomes" id="UP000033047">
    <property type="component" value="Unassembled WGS sequence"/>
</dbReference>
<dbReference type="HOGENOM" id="CLU_2331190_0_0_10"/>
<gene>
    <name evidence="1" type="ORF">HMPREF1535_04258</name>
</gene>
<evidence type="ECO:0008006" key="3">
    <source>
        <dbReference type="Google" id="ProtNLM"/>
    </source>
</evidence>
<reference evidence="1 2" key="1">
    <citation type="submission" date="2013-04" db="EMBL/GenBank/DDBJ databases">
        <title>The Genome Sequence of Parabacteroides goldsteinii DSM 19448.</title>
        <authorList>
            <consortium name="The Broad Institute Genomics Platform"/>
            <person name="Earl A."/>
            <person name="Ward D."/>
            <person name="Feldgarden M."/>
            <person name="Gevers D."/>
            <person name="Martens E."/>
            <person name="Sakamoto M."/>
            <person name="Benno Y."/>
            <person name="Song Y."/>
            <person name="Liu C."/>
            <person name="Lee J."/>
            <person name="Bolanos M."/>
            <person name="Vaisanen M.L."/>
            <person name="Finegold S.M."/>
            <person name="Walker B."/>
            <person name="Young S."/>
            <person name="Zeng Q."/>
            <person name="Gargeya S."/>
            <person name="Fitzgerald M."/>
            <person name="Haas B."/>
            <person name="Abouelleil A."/>
            <person name="Allen A.W."/>
            <person name="Alvarado L."/>
            <person name="Arachchi H.M."/>
            <person name="Berlin A.M."/>
            <person name="Chapman S.B."/>
            <person name="Gainer-Dewar J."/>
            <person name="Goldberg J."/>
            <person name="Griggs A."/>
            <person name="Gujja S."/>
            <person name="Hansen M."/>
            <person name="Howarth C."/>
            <person name="Imamovic A."/>
            <person name="Ireland A."/>
            <person name="Larimer J."/>
            <person name="McCowan C."/>
            <person name="Murphy C."/>
            <person name="Pearson M."/>
            <person name="Poon T.W."/>
            <person name="Priest M."/>
            <person name="Roberts A."/>
            <person name="Saif S."/>
            <person name="Shea T."/>
            <person name="Sisk P."/>
            <person name="Sykes S."/>
            <person name="Wortman J."/>
            <person name="Nusbaum C."/>
            <person name="Birren B."/>
        </authorList>
    </citation>
    <scope>NUCLEOTIDE SEQUENCE [LARGE SCALE GENOMIC DNA]</scope>
    <source>
        <strain evidence="1 2">DSM 19448</strain>
    </source>
</reference>
<comment type="caution">
    <text evidence="1">The sequence shown here is derived from an EMBL/GenBank/DDBJ whole genome shotgun (WGS) entry which is preliminary data.</text>
</comment>
<organism evidence="1 2">
    <name type="scientific">Parabacteroides goldsteinii DSM 19448 = WAL 12034</name>
    <dbReference type="NCBI Taxonomy" id="927665"/>
    <lineage>
        <taxon>Bacteria</taxon>
        <taxon>Pseudomonadati</taxon>
        <taxon>Bacteroidota</taxon>
        <taxon>Bacteroidia</taxon>
        <taxon>Bacteroidales</taxon>
        <taxon>Tannerellaceae</taxon>
        <taxon>Parabacteroides</taxon>
    </lineage>
</organism>
<accession>A0A0F5ISE0</accession>
<evidence type="ECO:0000313" key="2">
    <source>
        <dbReference type="Proteomes" id="UP000033047"/>
    </source>
</evidence>
<dbReference type="STRING" id="927665.HMPREF1535_04258"/>
<proteinExistence type="predicted"/>
<dbReference type="EMBL" id="AQHV01000023">
    <property type="protein sequence ID" value="KKB48032.1"/>
    <property type="molecule type" value="Genomic_DNA"/>
</dbReference>
<evidence type="ECO:0000313" key="1">
    <source>
        <dbReference type="EMBL" id="KKB48032.1"/>
    </source>
</evidence>
<dbReference type="AlphaFoldDB" id="A0A0F5ISE0"/>
<sequence length="98" mass="11866">MIASDEVWQIQRRWRLLSFRQLSECLHIDRRTLSKLDHHHPDGTLTLETLDRIYATFMYLCPVYFTPEEVEEEYRRLVDSRIRILMCSEISPRVLAQK</sequence>
<dbReference type="PATRIC" id="fig|927665.4.peg.4372"/>
<protein>
    <recommendedName>
        <fullName evidence="3">HTH cro/C1-type domain-containing protein</fullName>
    </recommendedName>
</protein>